<evidence type="ECO:0000313" key="4">
    <source>
        <dbReference type="Proteomes" id="UP001285441"/>
    </source>
</evidence>
<feature type="compositionally biased region" description="Acidic residues" evidence="1">
    <location>
        <begin position="567"/>
        <end position="583"/>
    </location>
</feature>
<comment type="caution">
    <text evidence="3">The sequence shown here is derived from an EMBL/GenBank/DDBJ whole genome shotgun (WGS) entry which is preliminary data.</text>
</comment>
<keyword evidence="4" id="KW-1185">Reference proteome</keyword>
<feature type="compositionally biased region" description="Acidic residues" evidence="1">
    <location>
        <begin position="645"/>
        <end position="659"/>
    </location>
</feature>
<dbReference type="Proteomes" id="UP001285441">
    <property type="component" value="Unassembled WGS sequence"/>
</dbReference>
<dbReference type="AlphaFoldDB" id="A0AAE0NQ44"/>
<sequence>MSDSSDDSDHIGGYVVADDSGGDESEGESANEDHSHHHDTSALIDLEASEDDESGSRSGEESGSSDSDSDSSSGSDDESSDGGRGFHPGFENEALNWDEGVQDVVHDSFPQFSRFPPEICLHIWEAFCPDLAAKARVYHFITVRDNDDANEQKASIWQGPHLEDQTKAARIVLAVNHSSREFALKRLPDTLAFRGGGSLIRFNPEMDIVLLTPHRITTESTRPIRPIPGFSEKIRLLGVLPSALRQSKLGRQRFFAPFDNLKAVYFVCQPRKIFDPSIKEISDFPWYQADKMHKYIYMYSWDDFDESFSYCWPDVNCGLVMPKGEMLHLAKKPYAHCLSDLDNPEEEDEDVDYPVPAWPLLETRKALFHLYPGNRGIDLDDISDSDGSDEELDDYESSGIDDSDLGSDSEDGDPSNGDLTVIDNDSSEEGDSSGSEGNGDDEDDGGASTFAGFSSPLHQKNGTIDLTGDDNHAARFSSPEGSEEDSSVTLGASDSEGEPEAAVRPSLKRSRGRIIDSDSEEEAEEERPKKRRNVVVLSDDENDDAEEGGDMEIVREQPRRRRRAVIDDDDDDDDDDDEEDDDAQVVQTDATRSYGPAISVSEGSDSDSDDSDDDDSSGGEEDTARPLSLAERLQLHREENPIPISDEEDSDSDVEEISGDDYSAPHVNDFQDDDEENEPFDEEEPDGMMMGDDSDDEGY</sequence>
<feature type="compositionally biased region" description="Acidic residues" evidence="1">
    <location>
        <begin position="538"/>
        <end position="550"/>
    </location>
</feature>
<dbReference type="InterPro" id="IPR045518">
    <property type="entry name" value="2EXR"/>
</dbReference>
<feature type="region of interest" description="Disordered" evidence="1">
    <location>
        <begin position="1"/>
        <end position="92"/>
    </location>
</feature>
<feature type="compositionally biased region" description="Low complexity" evidence="1">
    <location>
        <begin position="61"/>
        <end position="74"/>
    </location>
</feature>
<feature type="compositionally biased region" description="Acidic residues" evidence="1">
    <location>
        <begin position="379"/>
        <end position="413"/>
    </location>
</feature>
<feature type="compositionally biased region" description="Acidic residues" evidence="1">
    <location>
        <begin position="20"/>
        <end position="30"/>
    </location>
</feature>
<evidence type="ECO:0000259" key="2">
    <source>
        <dbReference type="Pfam" id="PF20150"/>
    </source>
</evidence>
<feature type="compositionally biased region" description="Basic and acidic residues" evidence="1">
    <location>
        <begin position="31"/>
        <end position="40"/>
    </location>
</feature>
<gene>
    <name evidence="3" type="ORF">B0H63DRAFT_510404</name>
</gene>
<dbReference type="PANTHER" id="PTHR35711:SF3">
    <property type="entry name" value="PROSTATIC SPERMINE-BINDING PROTEIN-LIKE"/>
    <property type="match status" value="1"/>
</dbReference>
<accession>A0AAE0NQ44</accession>
<evidence type="ECO:0000256" key="1">
    <source>
        <dbReference type="SAM" id="MobiDB-lite"/>
    </source>
</evidence>
<feature type="compositionally biased region" description="Acidic residues" evidence="1">
    <location>
        <begin position="604"/>
        <end position="621"/>
    </location>
</feature>
<feature type="domain" description="2EXR" evidence="2">
    <location>
        <begin position="109"/>
        <end position="209"/>
    </location>
</feature>
<dbReference type="Pfam" id="PF20150">
    <property type="entry name" value="2EXR"/>
    <property type="match status" value="1"/>
</dbReference>
<name>A0AAE0NQ44_9PEZI</name>
<dbReference type="PANTHER" id="PTHR35711">
    <property type="entry name" value="EXPRESSED PROTEIN"/>
    <property type="match status" value="1"/>
</dbReference>
<reference evidence="3" key="1">
    <citation type="journal article" date="2023" name="Mol. Phylogenet. Evol.">
        <title>Genome-scale phylogeny and comparative genomics of the fungal order Sordariales.</title>
        <authorList>
            <person name="Hensen N."/>
            <person name="Bonometti L."/>
            <person name="Westerberg I."/>
            <person name="Brannstrom I.O."/>
            <person name="Guillou S."/>
            <person name="Cros-Aarteil S."/>
            <person name="Calhoun S."/>
            <person name="Haridas S."/>
            <person name="Kuo A."/>
            <person name="Mondo S."/>
            <person name="Pangilinan J."/>
            <person name="Riley R."/>
            <person name="LaButti K."/>
            <person name="Andreopoulos B."/>
            <person name="Lipzen A."/>
            <person name="Chen C."/>
            <person name="Yan M."/>
            <person name="Daum C."/>
            <person name="Ng V."/>
            <person name="Clum A."/>
            <person name="Steindorff A."/>
            <person name="Ohm R.A."/>
            <person name="Martin F."/>
            <person name="Silar P."/>
            <person name="Natvig D.O."/>
            <person name="Lalanne C."/>
            <person name="Gautier V."/>
            <person name="Ament-Velasquez S.L."/>
            <person name="Kruys A."/>
            <person name="Hutchinson M.I."/>
            <person name="Powell A.J."/>
            <person name="Barry K."/>
            <person name="Miller A.N."/>
            <person name="Grigoriev I.V."/>
            <person name="Debuchy R."/>
            <person name="Gladieux P."/>
            <person name="Hiltunen Thoren M."/>
            <person name="Johannesson H."/>
        </authorList>
    </citation>
    <scope>NUCLEOTIDE SEQUENCE</scope>
    <source>
        <strain evidence="3">CBS 232.78</strain>
    </source>
</reference>
<feature type="compositionally biased region" description="Acidic residues" evidence="1">
    <location>
        <begin position="670"/>
        <end position="699"/>
    </location>
</feature>
<proteinExistence type="predicted"/>
<organism evidence="3 4">
    <name type="scientific">Podospora didyma</name>
    <dbReference type="NCBI Taxonomy" id="330526"/>
    <lineage>
        <taxon>Eukaryota</taxon>
        <taxon>Fungi</taxon>
        <taxon>Dikarya</taxon>
        <taxon>Ascomycota</taxon>
        <taxon>Pezizomycotina</taxon>
        <taxon>Sordariomycetes</taxon>
        <taxon>Sordariomycetidae</taxon>
        <taxon>Sordariales</taxon>
        <taxon>Podosporaceae</taxon>
        <taxon>Podospora</taxon>
    </lineage>
</organism>
<dbReference type="EMBL" id="JAULSW010000004">
    <property type="protein sequence ID" value="KAK3385646.1"/>
    <property type="molecule type" value="Genomic_DNA"/>
</dbReference>
<feature type="region of interest" description="Disordered" evidence="1">
    <location>
        <begin position="378"/>
        <end position="699"/>
    </location>
</feature>
<evidence type="ECO:0000313" key="3">
    <source>
        <dbReference type="EMBL" id="KAK3385646.1"/>
    </source>
</evidence>
<reference evidence="3" key="2">
    <citation type="submission" date="2023-06" db="EMBL/GenBank/DDBJ databases">
        <authorList>
            <consortium name="Lawrence Berkeley National Laboratory"/>
            <person name="Haridas S."/>
            <person name="Hensen N."/>
            <person name="Bonometti L."/>
            <person name="Westerberg I."/>
            <person name="Brannstrom I.O."/>
            <person name="Guillou S."/>
            <person name="Cros-Aarteil S."/>
            <person name="Calhoun S."/>
            <person name="Kuo A."/>
            <person name="Mondo S."/>
            <person name="Pangilinan J."/>
            <person name="Riley R."/>
            <person name="LaButti K."/>
            <person name="Andreopoulos B."/>
            <person name="Lipzen A."/>
            <person name="Chen C."/>
            <person name="Yanf M."/>
            <person name="Daum C."/>
            <person name="Ng V."/>
            <person name="Clum A."/>
            <person name="Steindorff A."/>
            <person name="Ohm R."/>
            <person name="Martin F."/>
            <person name="Silar P."/>
            <person name="Natvig D."/>
            <person name="Lalanne C."/>
            <person name="Gautier V."/>
            <person name="Ament-velasquez S.L."/>
            <person name="Kruys A."/>
            <person name="Hutchinson M.I."/>
            <person name="Powell A.J."/>
            <person name="Barry K."/>
            <person name="Miller A.N."/>
            <person name="Grigoriev I.V."/>
            <person name="Debuchy R."/>
            <person name="Gladieux P."/>
            <person name="Thoren M.H."/>
            <person name="Johannesson H."/>
        </authorList>
    </citation>
    <scope>NUCLEOTIDE SEQUENCE</scope>
    <source>
        <strain evidence="3">CBS 232.78</strain>
    </source>
</reference>
<protein>
    <recommendedName>
        <fullName evidence="2">2EXR domain-containing protein</fullName>
    </recommendedName>
</protein>